<dbReference type="SMART" id="SM00465">
    <property type="entry name" value="GIYc"/>
    <property type="match status" value="1"/>
</dbReference>
<name>A0A969TT99_9BACI</name>
<evidence type="ECO:0000259" key="1">
    <source>
        <dbReference type="PROSITE" id="PS50164"/>
    </source>
</evidence>
<reference evidence="2 3" key="1">
    <citation type="submission" date="2020-03" db="EMBL/GenBank/DDBJ databases">
        <title>Assessment of the enzymatic potential of alkaline-tolerant lipase obtained from Bacillus luteus H11 (technogenic soil) for the bioremediation of saline soils contaminated with petroleum substances.</title>
        <authorList>
            <person name="Kalwasinska A."/>
        </authorList>
    </citation>
    <scope>NUCLEOTIDE SEQUENCE [LARGE SCALE GENOMIC DNA]</scope>
    <source>
        <strain evidence="2 3">H11</strain>
    </source>
</reference>
<accession>A0A969TT99</accession>
<proteinExistence type="predicted"/>
<keyword evidence="3" id="KW-1185">Reference proteome</keyword>
<dbReference type="AlphaFoldDB" id="A0A969TT99"/>
<evidence type="ECO:0000313" key="3">
    <source>
        <dbReference type="Proteomes" id="UP000752012"/>
    </source>
</evidence>
<dbReference type="InterPro" id="IPR035901">
    <property type="entry name" value="GIY-YIG_endonuc_sf"/>
</dbReference>
<dbReference type="RefSeq" id="WP_168004328.1">
    <property type="nucleotide sequence ID" value="NZ_JAATHJ010000001.1"/>
</dbReference>
<feature type="domain" description="GIY-YIG" evidence="1">
    <location>
        <begin position="54"/>
        <end position="139"/>
    </location>
</feature>
<dbReference type="PROSITE" id="PS50164">
    <property type="entry name" value="GIY_YIG"/>
    <property type="match status" value="1"/>
</dbReference>
<organism evidence="2 3">
    <name type="scientific">Alkalicoccus luteus</name>
    <dbReference type="NCBI Taxonomy" id="1237094"/>
    <lineage>
        <taxon>Bacteria</taxon>
        <taxon>Bacillati</taxon>
        <taxon>Bacillota</taxon>
        <taxon>Bacilli</taxon>
        <taxon>Bacillales</taxon>
        <taxon>Bacillaceae</taxon>
        <taxon>Alkalicoccus</taxon>
    </lineage>
</organism>
<dbReference type="CDD" id="cd00719">
    <property type="entry name" value="GIY-YIG_SF"/>
    <property type="match status" value="1"/>
</dbReference>
<dbReference type="InterPro" id="IPR000305">
    <property type="entry name" value="GIY-YIG_endonuc"/>
</dbReference>
<dbReference type="Proteomes" id="UP000752012">
    <property type="component" value="Unassembled WGS sequence"/>
</dbReference>
<dbReference type="SUPFAM" id="SSF82771">
    <property type="entry name" value="GIY-YIG endonuclease"/>
    <property type="match status" value="1"/>
</dbReference>
<comment type="caution">
    <text evidence="2">The sequence shown here is derived from an EMBL/GenBank/DDBJ whole genome shotgun (WGS) entry which is preliminary data.</text>
</comment>
<gene>
    <name evidence="2" type="ORF">HCN83_00370</name>
</gene>
<sequence>MNNWDQVKAFADETGLLPTSNKNWVEVYIVLFSTSPLNEYMELKKRILHELQPKKSGIYVILKDERVLYIGESKDIGKRLLRHLAKIYVRKDGRAEFFKQTENQGKLSIRYLSLNSTEVSIRLSIENILTYILEPEYELWKTQKSMQNVKNIRLFP</sequence>
<evidence type="ECO:0000313" key="2">
    <source>
        <dbReference type="EMBL" id="NJP36040.1"/>
    </source>
</evidence>
<dbReference type="Gene3D" id="3.40.1440.10">
    <property type="entry name" value="GIY-YIG endonuclease"/>
    <property type="match status" value="1"/>
</dbReference>
<protein>
    <submittedName>
        <fullName evidence="2">GIY-YIG nuclease family protein</fullName>
    </submittedName>
</protein>
<dbReference type="Pfam" id="PF01541">
    <property type="entry name" value="GIY-YIG"/>
    <property type="match status" value="1"/>
</dbReference>
<dbReference type="EMBL" id="JAATHJ010000001">
    <property type="protein sequence ID" value="NJP36040.1"/>
    <property type="molecule type" value="Genomic_DNA"/>
</dbReference>